<accession>A0A0B0NES9</accession>
<dbReference type="Proteomes" id="UP000032142">
    <property type="component" value="Unassembled WGS sequence"/>
</dbReference>
<organism evidence="1 2">
    <name type="scientific">Gossypium arboreum</name>
    <name type="common">Tree cotton</name>
    <name type="synonym">Gossypium nanking</name>
    <dbReference type="NCBI Taxonomy" id="29729"/>
    <lineage>
        <taxon>Eukaryota</taxon>
        <taxon>Viridiplantae</taxon>
        <taxon>Streptophyta</taxon>
        <taxon>Embryophyta</taxon>
        <taxon>Tracheophyta</taxon>
        <taxon>Spermatophyta</taxon>
        <taxon>Magnoliopsida</taxon>
        <taxon>eudicotyledons</taxon>
        <taxon>Gunneridae</taxon>
        <taxon>Pentapetalae</taxon>
        <taxon>rosids</taxon>
        <taxon>malvids</taxon>
        <taxon>Malvales</taxon>
        <taxon>Malvaceae</taxon>
        <taxon>Malvoideae</taxon>
        <taxon>Gossypium</taxon>
    </lineage>
</organism>
<proteinExistence type="predicted"/>
<evidence type="ECO:0000313" key="1">
    <source>
        <dbReference type="EMBL" id="KHG13093.1"/>
    </source>
</evidence>
<protein>
    <submittedName>
        <fullName evidence="1">Uncharacterized protein</fullName>
    </submittedName>
</protein>
<name>A0A0B0NES9_GOSAR</name>
<gene>
    <name evidence="1" type="ORF">F383_16724</name>
</gene>
<reference evidence="2" key="1">
    <citation type="submission" date="2014-09" db="EMBL/GenBank/DDBJ databases">
        <authorList>
            <person name="Mudge J."/>
            <person name="Ramaraj T."/>
            <person name="Lindquist I.E."/>
            <person name="Bharti A.K."/>
            <person name="Sundararajan A."/>
            <person name="Cameron C.T."/>
            <person name="Woodward J.E."/>
            <person name="May G.D."/>
            <person name="Brubaker C."/>
            <person name="Broadhvest J."/>
            <person name="Wilkins T.A."/>
        </authorList>
    </citation>
    <scope>NUCLEOTIDE SEQUENCE</scope>
    <source>
        <strain evidence="2">cv. AKA8401</strain>
    </source>
</reference>
<dbReference type="AlphaFoldDB" id="A0A0B0NES9"/>
<dbReference type="EMBL" id="KN398885">
    <property type="protein sequence ID" value="KHG13093.1"/>
    <property type="molecule type" value="Genomic_DNA"/>
</dbReference>
<evidence type="ECO:0000313" key="2">
    <source>
        <dbReference type="Proteomes" id="UP000032142"/>
    </source>
</evidence>
<keyword evidence="2" id="KW-1185">Reference proteome</keyword>
<sequence>MPTLAKLTYTCHYNQN</sequence>